<feature type="compositionally biased region" description="Gly residues" evidence="2">
    <location>
        <begin position="556"/>
        <end position="565"/>
    </location>
</feature>
<feature type="region of interest" description="Disordered" evidence="2">
    <location>
        <begin position="123"/>
        <end position="210"/>
    </location>
</feature>
<feature type="compositionally biased region" description="Polar residues" evidence="2">
    <location>
        <begin position="190"/>
        <end position="202"/>
    </location>
</feature>
<feature type="compositionally biased region" description="Pro residues" evidence="2">
    <location>
        <begin position="295"/>
        <end position="304"/>
    </location>
</feature>
<dbReference type="HOGENOM" id="CLU_015385_1_1_1"/>
<dbReference type="FunFam" id="2.30.29.30:FF:000281">
    <property type="entry name" value="Actin associated protein"/>
    <property type="match status" value="1"/>
</dbReference>
<evidence type="ECO:0000313" key="5">
    <source>
        <dbReference type="Proteomes" id="UP000027920"/>
    </source>
</evidence>
<keyword evidence="1" id="KW-0597">Phosphoprotein</keyword>
<proteinExistence type="predicted"/>
<organism evidence="4 5">
    <name type="scientific">Exophiala aquamarina CBS 119918</name>
    <dbReference type="NCBI Taxonomy" id="1182545"/>
    <lineage>
        <taxon>Eukaryota</taxon>
        <taxon>Fungi</taxon>
        <taxon>Dikarya</taxon>
        <taxon>Ascomycota</taxon>
        <taxon>Pezizomycotina</taxon>
        <taxon>Eurotiomycetes</taxon>
        <taxon>Chaetothyriomycetidae</taxon>
        <taxon>Chaetothyriales</taxon>
        <taxon>Herpotrichiellaceae</taxon>
        <taxon>Exophiala</taxon>
    </lineage>
</organism>
<protein>
    <recommendedName>
        <fullName evidence="3">WH1 domain-containing protein</fullName>
    </recommendedName>
</protein>
<dbReference type="SMART" id="SM00461">
    <property type="entry name" value="WH1"/>
    <property type="match status" value="1"/>
</dbReference>
<dbReference type="InterPro" id="IPR000697">
    <property type="entry name" value="WH1/EVH1_dom"/>
</dbReference>
<gene>
    <name evidence="4" type="ORF">A1O9_03535</name>
</gene>
<dbReference type="InterPro" id="IPR033927">
    <property type="entry name" value="WASPfam_EVH1"/>
</dbReference>
<feature type="compositionally biased region" description="Pro residues" evidence="2">
    <location>
        <begin position="373"/>
        <end position="384"/>
    </location>
</feature>
<feature type="compositionally biased region" description="Polar residues" evidence="2">
    <location>
        <begin position="130"/>
        <end position="139"/>
    </location>
</feature>
<feature type="compositionally biased region" description="Low complexity" evidence="2">
    <location>
        <begin position="171"/>
        <end position="187"/>
    </location>
</feature>
<dbReference type="VEuPathDB" id="FungiDB:A1O9_03535"/>
<feature type="compositionally biased region" description="Basic and acidic residues" evidence="2">
    <location>
        <begin position="567"/>
        <end position="577"/>
    </location>
</feature>
<feature type="compositionally biased region" description="Pro residues" evidence="2">
    <location>
        <begin position="454"/>
        <end position="539"/>
    </location>
</feature>
<evidence type="ECO:0000313" key="4">
    <source>
        <dbReference type="EMBL" id="KEF61963.1"/>
    </source>
</evidence>
<feature type="domain" description="WH1" evidence="3">
    <location>
        <begin position="17"/>
        <end position="129"/>
    </location>
</feature>
<evidence type="ECO:0000256" key="2">
    <source>
        <dbReference type="SAM" id="MobiDB-lite"/>
    </source>
</evidence>
<comment type="caution">
    <text evidence="4">The sequence shown here is derived from an EMBL/GenBank/DDBJ whole genome shotgun (WGS) entry which is preliminary data.</text>
</comment>
<name>A0A072PRK4_9EURO</name>
<dbReference type="AlphaFoldDB" id="A0A072PRK4"/>
<feature type="compositionally biased region" description="Gly residues" evidence="2">
    <location>
        <begin position="592"/>
        <end position="608"/>
    </location>
</feature>
<dbReference type="PROSITE" id="PS50229">
    <property type="entry name" value="WH1"/>
    <property type="match status" value="1"/>
</dbReference>
<feature type="compositionally biased region" description="Pro residues" evidence="2">
    <location>
        <begin position="312"/>
        <end position="343"/>
    </location>
</feature>
<dbReference type="GO" id="GO:0003779">
    <property type="term" value="F:actin binding"/>
    <property type="evidence" value="ECO:0007669"/>
    <property type="project" value="UniProtKB-ARBA"/>
</dbReference>
<feature type="compositionally biased region" description="Pro residues" evidence="2">
    <location>
        <begin position="268"/>
        <end position="278"/>
    </location>
</feature>
<dbReference type="Gene3D" id="2.30.29.30">
    <property type="entry name" value="Pleckstrin-homology domain (PH domain)/Phosphotyrosine-binding domain (PTB)"/>
    <property type="match status" value="1"/>
</dbReference>
<feature type="compositionally biased region" description="Low complexity" evidence="2">
    <location>
        <begin position="582"/>
        <end position="591"/>
    </location>
</feature>
<reference evidence="4 5" key="1">
    <citation type="submission" date="2013-03" db="EMBL/GenBank/DDBJ databases">
        <title>The Genome Sequence of Exophiala aquamarina CBS 119918.</title>
        <authorList>
            <consortium name="The Broad Institute Genomics Platform"/>
            <person name="Cuomo C."/>
            <person name="de Hoog S."/>
            <person name="Gorbushina A."/>
            <person name="Walker B."/>
            <person name="Young S.K."/>
            <person name="Zeng Q."/>
            <person name="Gargeya S."/>
            <person name="Fitzgerald M."/>
            <person name="Haas B."/>
            <person name="Abouelleil A."/>
            <person name="Allen A.W."/>
            <person name="Alvarado L."/>
            <person name="Arachchi H.M."/>
            <person name="Berlin A.M."/>
            <person name="Chapman S.B."/>
            <person name="Gainer-Dewar J."/>
            <person name="Goldberg J."/>
            <person name="Griggs A."/>
            <person name="Gujja S."/>
            <person name="Hansen M."/>
            <person name="Howarth C."/>
            <person name="Imamovic A."/>
            <person name="Ireland A."/>
            <person name="Larimer J."/>
            <person name="McCowan C."/>
            <person name="Murphy C."/>
            <person name="Pearson M."/>
            <person name="Poon T.W."/>
            <person name="Priest M."/>
            <person name="Roberts A."/>
            <person name="Saif S."/>
            <person name="Shea T."/>
            <person name="Sisk P."/>
            <person name="Sykes S."/>
            <person name="Wortman J."/>
            <person name="Nusbaum C."/>
            <person name="Birren B."/>
        </authorList>
    </citation>
    <scope>NUCLEOTIDE SEQUENCE [LARGE SCALE GENOMIC DNA]</scope>
    <source>
        <strain evidence="4 5">CBS 119918</strain>
    </source>
</reference>
<dbReference type="GO" id="GO:0030479">
    <property type="term" value="C:actin cortical patch"/>
    <property type="evidence" value="ECO:0007669"/>
    <property type="project" value="UniProtKB-ARBA"/>
</dbReference>
<dbReference type="GO" id="GO:0045010">
    <property type="term" value="P:actin nucleation"/>
    <property type="evidence" value="ECO:0007669"/>
    <property type="project" value="UniProtKB-ARBA"/>
</dbReference>
<dbReference type="InterPro" id="IPR011993">
    <property type="entry name" value="PH-like_dom_sf"/>
</dbReference>
<accession>A0A072PRK4</accession>
<sequence>MPSILTDADKETVKRTVPKASNKIQAVAVARLYVAHPDRNRWTYTGLQGAAVLSNDLVGNTFWLKLVDISSSNRGVIWDQEIYDTFQYNQDRTFFHSFELEQCLAGLSFIDEKEARQFKKKMDEREKNASKQTKAQPFASSVGGGQIYVPGGSHKHHSRVGNFLRGHRHSSVPSQPQQPQSIVPQPIYGSGNSLPARPQSSAGGAIDLSDPTWRPILNELLEMGITEDQIEQNADFIKNYVKQKQAEEMANGIAQALPSPGETRAGRAPPPPPPPAAPPSRISPENTGTSSSRRGPPPAPPPSRRPVGGRAPSPPPARSPSPPPRTPSPAPSPQPRFRAPPPLADAGKFAGKPGPPIHSSGRDRASSASLANPGPPPPPRPPKTPVDEDQPQGMFRVPPPFAGERKSSAPPPPPSRGPVPPPPPSRDSAYGGVPPPLPPKAAGPPPSHATAPAFVPPPPPPPPGRNNAPPLPPPNTRAVPPPPTSAGPPPPPPPPPPMPSSSGPPLPPPPPPMPSSSGPPPPPPPPPPGGAGPPPPPLPSGGGGDPHDSLLAAIRGSGGKAGGGLRKVKDSEKRDRSAAQVPGGEAAAPASSGGGGPGSPAGGADQGGLAGALAAALSQRKKKVSGSGRSSIPFSRVKMVLRFRCVLIRAV</sequence>
<dbReference type="GeneID" id="25278469"/>
<dbReference type="EMBL" id="AMGV01000002">
    <property type="protein sequence ID" value="KEF61963.1"/>
    <property type="molecule type" value="Genomic_DNA"/>
</dbReference>
<dbReference type="STRING" id="1182545.A0A072PRK4"/>
<feature type="region of interest" description="Disordered" evidence="2">
    <location>
        <begin position="256"/>
        <end position="608"/>
    </location>
</feature>
<dbReference type="Proteomes" id="UP000027920">
    <property type="component" value="Unassembled WGS sequence"/>
</dbReference>
<dbReference type="Pfam" id="PF00568">
    <property type="entry name" value="WH1"/>
    <property type="match status" value="1"/>
</dbReference>
<dbReference type="RefSeq" id="XP_013264553.1">
    <property type="nucleotide sequence ID" value="XM_013409099.1"/>
</dbReference>
<dbReference type="OrthoDB" id="8963340at2759"/>
<evidence type="ECO:0000259" key="3">
    <source>
        <dbReference type="PROSITE" id="PS50229"/>
    </source>
</evidence>
<feature type="compositionally biased region" description="Pro residues" evidence="2">
    <location>
        <begin position="409"/>
        <end position="425"/>
    </location>
</feature>
<feature type="compositionally biased region" description="Basic residues" evidence="2">
    <location>
        <begin position="153"/>
        <end position="170"/>
    </location>
</feature>
<dbReference type="GO" id="GO:0071933">
    <property type="term" value="F:Arp2/3 complex binding"/>
    <property type="evidence" value="ECO:0007669"/>
    <property type="project" value="UniProtKB-ARBA"/>
</dbReference>
<evidence type="ECO:0000256" key="1">
    <source>
        <dbReference type="ARBA" id="ARBA00022553"/>
    </source>
</evidence>
<dbReference type="SUPFAM" id="SSF50729">
    <property type="entry name" value="PH domain-like"/>
    <property type="match status" value="1"/>
</dbReference>
<keyword evidence="5" id="KW-1185">Reference proteome</keyword>
<feature type="compositionally biased region" description="Pro residues" evidence="2">
    <location>
        <begin position="433"/>
        <end position="447"/>
    </location>
</feature>
<dbReference type="CDD" id="cd01205">
    <property type="entry name" value="EVH1_WASP-like"/>
    <property type="match status" value="1"/>
</dbReference>